<gene>
    <name evidence="19" type="ORF">Nepgr_004372</name>
</gene>
<feature type="active site" description="Proton donor" evidence="14">
    <location>
        <position position="140"/>
    </location>
</feature>
<dbReference type="Pfam" id="PF00187">
    <property type="entry name" value="Chitin_bind_1"/>
    <property type="match status" value="1"/>
</dbReference>
<name>A0AAD3XF21_NEPGR</name>
<dbReference type="InterPro" id="IPR000726">
    <property type="entry name" value="Glyco_hydro_19_cat"/>
</dbReference>
<dbReference type="PANTHER" id="PTHR22595">
    <property type="entry name" value="CHITINASE-RELATED"/>
    <property type="match status" value="1"/>
</dbReference>
<evidence type="ECO:0000256" key="12">
    <source>
        <dbReference type="ARBA" id="ARBA00023295"/>
    </source>
</evidence>
<evidence type="ECO:0000256" key="3">
    <source>
        <dbReference type="ARBA" id="ARBA00012729"/>
    </source>
</evidence>
<dbReference type="FunFam" id="1.10.530.10:FF:000052">
    <property type="entry name" value="Endochitinase PR4"/>
    <property type="match status" value="1"/>
</dbReference>
<evidence type="ECO:0000256" key="5">
    <source>
        <dbReference type="ARBA" id="ARBA00022729"/>
    </source>
</evidence>
<feature type="disulfide bond" evidence="15">
    <location>
        <begin position="96"/>
        <end position="145"/>
    </location>
</feature>
<comment type="caution">
    <text evidence="19">The sequence shown here is derived from an EMBL/GenBank/DDBJ whole genome shotgun (WGS) entry which is preliminary data.</text>
</comment>
<evidence type="ECO:0000256" key="4">
    <source>
        <dbReference type="ARBA" id="ARBA00022669"/>
    </source>
</evidence>
<dbReference type="SMART" id="SM00270">
    <property type="entry name" value="ChtBD1"/>
    <property type="match status" value="1"/>
</dbReference>
<evidence type="ECO:0000256" key="11">
    <source>
        <dbReference type="ARBA" id="ARBA00023277"/>
    </source>
</evidence>
<accession>A0AAD3XF21</accession>
<feature type="disulfide bond" evidence="15">
    <location>
        <begin position="161"/>
        <end position="170"/>
    </location>
</feature>
<dbReference type="GO" id="GO:0008061">
    <property type="term" value="F:chitin binding"/>
    <property type="evidence" value="ECO:0007669"/>
    <property type="project" value="UniProtKB-UniRule"/>
</dbReference>
<dbReference type="GO" id="GO:0006032">
    <property type="term" value="P:chitin catabolic process"/>
    <property type="evidence" value="ECO:0007669"/>
    <property type="project" value="UniProtKB-KW"/>
</dbReference>
<organism evidence="19 20">
    <name type="scientific">Nepenthes gracilis</name>
    <name type="common">Slender pitcher plant</name>
    <dbReference type="NCBI Taxonomy" id="150966"/>
    <lineage>
        <taxon>Eukaryota</taxon>
        <taxon>Viridiplantae</taxon>
        <taxon>Streptophyta</taxon>
        <taxon>Embryophyta</taxon>
        <taxon>Tracheophyta</taxon>
        <taxon>Spermatophyta</taxon>
        <taxon>Magnoliopsida</taxon>
        <taxon>eudicotyledons</taxon>
        <taxon>Gunneridae</taxon>
        <taxon>Pentapetalae</taxon>
        <taxon>Caryophyllales</taxon>
        <taxon>Nepenthaceae</taxon>
        <taxon>Nepenthes</taxon>
    </lineage>
</organism>
<dbReference type="Gene3D" id="1.10.530.10">
    <property type="match status" value="1"/>
</dbReference>
<keyword evidence="11" id="KW-0119">Carbohydrate metabolism</keyword>
<evidence type="ECO:0000256" key="15">
    <source>
        <dbReference type="PIRSR" id="PIRSR001060-2"/>
    </source>
</evidence>
<dbReference type="PROSITE" id="PS50941">
    <property type="entry name" value="CHIT_BIND_I_2"/>
    <property type="match status" value="1"/>
</dbReference>
<dbReference type="InterPro" id="IPR023346">
    <property type="entry name" value="Lysozyme-like_dom_sf"/>
</dbReference>
<evidence type="ECO:0000256" key="7">
    <source>
        <dbReference type="ARBA" id="ARBA00022821"/>
    </source>
</evidence>
<evidence type="ECO:0000313" key="19">
    <source>
        <dbReference type="EMBL" id="GMH02533.1"/>
    </source>
</evidence>
<evidence type="ECO:0000256" key="13">
    <source>
        <dbReference type="ARBA" id="ARBA00023326"/>
    </source>
</evidence>
<dbReference type="EMBL" id="BSYO01000003">
    <property type="protein sequence ID" value="GMH02533.1"/>
    <property type="molecule type" value="Genomic_DNA"/>
</dbReference>
<dbReference type="Pfam" id="PF00182">
    <property type="entry name" value="Glyco_hydro_19"/>
    <property type="match status" value="1"/>
</dbReference>
<dbReference type="Proteomes" id="UP001279734">
    <property type="component" value="Unassembled WGS sequence"/>
</dbReference>
<keyword evidence="7" id="KW-0611">Plant defense</keyword>
<evidence type="ECO:0000256" key="1">
    <source>
        <dbReference type="ARBA" id="ARBA00000822"/>
    </source>
</evidence>
<sequence>MALSTEINLLTLAFLAGILAGVLPNLVSGQNCGCAANLCCSKWGYCGTGDAYCGSGCQEGPCYSSGGGGGGGGGSVADIVTDSFFDGIINQASSSCAGKYFYSRSSFLDASDSYPAFGTSSDADTNKREIAAFFAHVTHETGHFCYIEEIGGPSLPTSAYCDASAVQWPCNPNVGYYGRGPIQISWNYNYGPAGQAIGFDGLNSPQTVANDPIISFKSALWFWMKNVHSIIVSGQGFGATIRAINSMECNGGNPSAVDDRVGYYVAYCNQFGVSPGGDLYC</sequence>
<dbReference type="PROSITE" id="PS00026">
    <property type="entry name" value="CHIT_BIND_I_1"/>
    <property type="match status" value="1"/>
</dbReference>
<dbReference type="GO" id="GO:0008843">
    <property type="term" value="F:endochitinase activity"/>
    <property type="evidence" value="ECO:0007669"/>
    <property type="project" value="UniProtKB-EC"/>
</dbReference>
<dbReference type="GO" id="GO:0000272">
    <property type="term" value="P:polysaccharide catabolic process"/>
    <property type="evidence" value="ECO:0007669"/>
    <property type="project" value="UniProtKB-KW"/>
</dbReference>
<dbReference type="PROSITE" id="PS00773">
    <property type="entry name" value="CHITINASE_19_1"/>
    <property type="match status" value="1"/>
</dbReference>
<feature type="chain" id="PRO_5042041023" description="chitinase" evidence="17">
    <location>
        <begin position="30"/>
        <end position="281"/>
    </location>
</feature>
<keyword evidence="5 17" id="KW-0732">Signal</keyword>
<dbReference type="EC" id="3.2.1.14" evidence="3"/>
<keyword evidence="4 16" id="KW-0147">Chitin-binding</keyword>
<dbReference type="InterPro" id="IPR016283">
    <property type="entry name" value="Glyco_hydro_19"/>
</dbReference>
<evidence type="ECO:0000259" key="18">
    <source>
        <dbReference type="PROSITE" id="PS50941"/>
    </source>
</evidence>
<dbReference type="Gene3D" id="3.30.20.10">
    <property type="entry name" value="Endochitinase, domain 2"/>
    <property type="match status" value="1"/>
</dbReference>
<comment type="caution">
    <text evidence="16">Lacks conserved residue(s) required for the propagation of feature annotation.</text>
</comment>
<evidence type="ECO:0000256" key="17">
    <source>
        <dbReference type="SAM" id="SignalP"/>
    </source>
</evidence>
<comment type="similarity">
    <text evidence="2">Belongs to the glycosyl hydrolase 19 family. Chitinase class I subfamily.</text>
</comment>
<evidence type="ECO:0000256" key="10">
    <source>
        <dbReference type="ARBA" id="ARBA00023180"/>
    </source>
</evidence>
<evidence type="ECO:0000256" key="14">
    <source>
        <dbReference type="PIRSR" id="PIRSR001060-1"/>
    </source>
</evidence>
<keyword evidence="12" id="KW-0326">Glycosidase</keyword>
<dbReference type="FunFam" id="3.30.60.10:FF:000004">
    <property type="entry name" value="Endochitinase At2g43590"/>
    <property type="match status" value="1"/>
</dbReference>
<evidence type="ECO:0000256" key="16">
    <source>
        <dbReference type="PROSITE-ProRule" id="PRU00261"/>
    </source>
</evidence>
<protein>
    <recommendedName>
        <fullName evidence="3">chitinase</fullName>
        <ecNumber evidence="3">3.2.1.14</ecNumber>
    </recommendedName>
</protein>
<feature type="disulfide bond" evidence="15 16">
    <location>
        <begin position="34"/>
        <end position="46"/>
    </location>
</feature>
<dbReference type="PANTHER" id="PTHR22595:SF194">
    <property type="entry name" value="CHITINASE FAMILY PROTEIN"/>
    <property type="match status" value="1"/>
</dbReference>
<evidence type="ECO:0000256" key="8">
    <source>
        <dbReference type="ARBA" id="ARBA00023024"/>
    </source>
</evidence>
<dbReference type="SUPFAM" id="SSF53955">
    <property type="entry name" value="Lysozyme-like"/>
    <property type="match status" value="1"/>
</dbReference>
<proteinExistence type="inferred from homology"/>
<dbReference type="AlphaFoldDB" id="A0AAD3XF21"/>
<feature type="disulfide bond" evidence="15">
    <location>
        <begin position="249"/>
        <end position="281"/>
    </location>
</feature>
<dbReference type="CDD" id="cd00035">
    <property type="entry name" value="ChtBD1"/>
    <property type="match status" value="1"/>
</dbReference>
<dbReference type="GO" id="GO:0016998">
    <property type="term" value="P:cell wall macromolecule catabolic process"/>
    <property type="evidence" value="ECO:0007669"/>
    <property type="project" value="InterPro"/>
</dbReference>
<dbReference type="FunFam" id="3.30.20.10:FF:000001">
    <property type="entry name" value="Endochitinase (Chitinase)"/>
    <property type="match status" value="1"/>
</dbReference>
<evidence type="ECO:0000256" key="6">
    <source>
        <dbReference type="ARBA" id="ARBA00022801"/>
    </source>
</evidence>
<dbReference type="PROSITE" id="PS00774">
    <property type="entry name" value="CHITINASE_19_2"/>
    <property type="match status" value="1"/>
</dbReference>
<keyword evidence="9 15" id="KW-1015">Disulfide bond</keyword>
<feature type="signal peptide" evidence="17">
    <location>
        <begin position="1"/>
        <end position="29"/>
    </location>
</feature>
<dbReference type="InterPro" id="IPR001002">
    <property type="entry name" value="Chitin-bd_1"/>
</dbReference>
<evidence type="ECO:0000256" key="2">
    <source>
        <dbReference type="ARBA" id="ARBA00009373"/>
    </source>
</evidence>
<dbReference type="CDD" id="cd00325">
    <property type="entry name" value="chitinase_GH19"/>
    <property type="match status" value="1"/>
</dbReference>
<keyword evidence="20" id="KW-1185">Reference proteome</keyword>
<reference evidence="19" key="1">
    <citation type="submission" date="2023-05" db="EMBL/GenBank/DDBJ databases">
        <title>Nepenthes gracilis genome sequencing.</title>
        <authorList>
            <person name="Fukushima K."/>
        </authorList>
    </citation>
    <scope>NUCLEOTIDE SEQUENCE</scope>
    <source>
        <strain evidence="19">SING2019-196</strain>
    </source>
</reference>
<keyword evidence="8" id="KW-0146">Chitin degradation</keyword>
<dbReference type="SUPFAM" id="SSF57016">
    <property type="entry name" value="Plant lectins/antimicrobial peptides"/>
    <property type="match status" value="1"/>
</dbReference>
<keyword evidence="6" id="KW-0378">Hydrolase</keyword>
<feature type="disulfide bond" evidence="15 16">
    <location>
        <begin position="39"/>
        <end position="53"/>
    </location>
</feature>
<dbReference type="PIRSF" id="PIRSF001060">
    <property type="entry name" value="Endochitinase"/>
    <property type="match status" value="1"/>
</dbReference>
<evidence type="ECO:0000313" key="20">
    <source>
        <dbReference type="Proteomes" id="UP001279734"/>
    </source>
</evidence>
<dbReference type="InterPro" id="IPR018371">
    <property type="entry name" value="Chitin-binding_1_CS"/>
</dbReference>
<feature type="domain" description="Chitin-binding type-1" evidence="18">
    <location>
        <begin position="29"/>
        <end position="64"/>
    </location>
</feature>
<dbReference type="InterPro" id="IPR036861">
    <property type="entry name" value="Endochitinase-like_sf"/>
</dbReference>
<dbReference type="Gene3D" id="3.30.60.10">
    <property type="entry name" value="Endochitinase-like"/>
    <property type="match status" value="1"/>
</dbReference>
<dbReference type="GO" id="GO:0006952">
    <property type="term" value="P:defense response"/>
    <property type="evidence" value="ECO:0007669"/>
    <property type="project" value="UniProtKB-KW"/>
</dbReference>
<comment type="catalytic activity">
    <reaction evidence="1">
        <text>Random endo-hydrolysis of N-acetyl-beta-D-glucosaminide (1-&gt;4)-beta-linkages in chitin and chitodextrins.</text>
        <dbReference type="EC" id="3.2.1.14"/>
    </reaction>
</comment>
<keyword evidence="13" id="KW-0624">Polysaccharide degradation</keyword>
<keyword evidence="10" id="KW-0325">Glycoprotein</keyword>
<evidence type="ECO:0000256" key="9">
    <source>
        <dbReference type="ARBA" id="ARBA00023157"/>
    </source>
</evidence>